<evidence type="ECO:0000256" key="2">
    <source>
        <dbReference type="ARBA" id="ARBA00022705"/>
    </source>
</evidence>
<proteinExistence type="inferred from homology"/>
<dbReference type="Gene3D" id="3.40.50.10190">
    <property type="entry name" value="BRCT domain"/>
    <property type="match status" value="1"/>
</dbReference>
<comment type="function">
    <text evidence="10">DNA ligase that catalyzes the formation of phosphodiester linkages between 5'-phosphoryl and 3'-hydroxyl groups in double-stranded DNA using NAD as a coenzyme and as the energy source for the reaction. It is essential for DNA replication and repair of damaged DNA.</text>
</comment>
<dbReference type="SUPFAM" id="SSF52113">
    <property type="entry name" value="BRCT domain"/>
    <property type="match status" value="1"/>
</dbReference>
<dbReference type="Pfam" id="PF12826">
    <property type="entry name" value="HHH_2"/>
    <property type="match status" value="1"/>
</dbReference>
<dbReference type="SMART" id="SM00292">
    <property type="entry name" value="BRCT"/>
    <property type="match status" value="1"/>
</dbReference>
<keyword evidence="7 10" id="KW-0234">DNA repair</keyword>
<dbReference type="InterPro" id="IPR036420">
    <property type="entry name" value="BRCT_dom_sf"/>
</dbReference>
<feature type="binding site" evidence="10">
    <location>
        <position position="391"/>
    </location>
    <ligand>
        <name>Zn(2+)</name>
        <dbReference type="ChEBI" id="CHEBI:29105"/>
    </ligand>
</feature>
<dbReference type="InterPro" id="IPR001679">
    <property type="entry name" value="DNA_ligase"/>
</dbReference>
<feature type="binding site" evidence="10">
    <location>
        <position position="159"/>
    </location>
    <ligand>
        <name>NAD(+)</name>
        <dbReference type="ChEBI" id="CHEBI:57540"/>
    </ligand>
</feature>
<dbReference type="NCBIfam" id="TIGR00575">
    <property type="entry name" value="dnlj"/>
    <property type="match status" value="1"/>
</dbReference>
<feature type="binding site" evidence="10">
    <location>
        <position position="416"/>
    </location>
    <ligand>
        <name>Zn(2+)</name>
        <dbReference type="ChEBI" id="CHEBI:29105"/>
    </ligand>
</feature>
<feature type="binding site" evidence="10">
    <location>
        <begin position="80"/>
        <end position="81"/>
    </location>
    <ligand>
        <name>NAD(+)</name>
        <dbReference type="ChEBI" id="CHEBI:57540"/>
    </ligand>
</feature>
<evidence type="ECO:0000256" key="6">
    <source>
        <dbReference type="ARBA" id="ARBA00023027"/>
    </source>
</evidence>
<feature type="binding site" evidence="10">
    <location>
        <position position="302"/>
    </location>
    <ligand>
        <name>NAD(+)</name>
        <dbReference type="ChEBI" id="CHEBI:57540"/>
    </ligand>
</feature>
<dbReference type="Gene3D" id="3.30.470.30">
    <property type="entry name" value="DNA ligase/mRNA capping enzyme"/>
    <property type="match status" value="1"/>
</dbReference>
<dbReference type="Pfam" id="PF01653">
    <property type="entry name" value="DNA_ligase_aden"/>
    <property type="match status" value="1"/>
</dbReference>
<evidence type="ECO:0000313" key="12">
    <source>
        <dbReference type="EMBL" id="MBE5034835.1"/>
    </source>
</evidence>
<evidence type="ECO:0000256" key="7">
    <source>
        <dbReference type="ARBA" id="ARBA00023204"/>
    </source>
</evidence>
<evidence type="ECO:0000256" key="8">
    <source>
        <dbReference type="ARBA" id="ARBA00023211"/>
    </source>
</evidence>
<dbReference type="InterPro" id="IPR041663">
    <property type="entry name" value="DisA/LigA_HHH"/>
</dbReference>
<dbReference type="GO" id="GO:0003911">
    <property type="term" value="F:DNA ligase (NAD+) activity"/>
    <property type="evidence" value="ECO:0007669"/>
    <property type="project" value="UniProtKB-EC"/>
</dbReference>
<evidence type="ECO:0000256" key="1">
    <source>
        <dbReference type="ARBA" id="ARBA00022598"/>
    </source>
</evidence>
<reference evidence="12 13" key="1">
    <citation type="submission" date="2020-10" db="EMBL/GenBank/DDBJ databases">
        <title>ChiBAC.</title>
        <authorList>
            <person name="Zenner C."/>
            <person name="Hitch T.C.A."/>
            <person name="Clavel T."/>
        </authorList>
    </citation>
    <scope>NUCLEOTIDE SEQUENCE [LARGE SCALE GENOMIC DNA]</scope>
    <source>
        <strain evidence="12 13">DSM 108706</strain>
    </source>
</reference>
<evidence type="ECO:0000256" key="9">
    <source>
        <dbReference type="ARBA" id="ARBA00034005"/>
    </source>
</evidence>
<feature type="binding site" evidence="10">
    <location>
        <position position="411"/>
    </location>
    <ligand>
        <name>Zn(2+)</name>
        <dbReference type="ChEBI" id="CHEBI:29105"/>
    </ligand>
</feature>
<organism evidence="12 13">
    <name type="scientific">Gallibacter intestinalis</name>
    <dbReference type="NCBI Taxonomy" id="2779356"/>
    <lineage>
        <taxon>Bacteria</taxon>
        <taxon>Bacillati</taxon>
        <taxon>Bacillota</taxon>
        <taxon>Clostridia</taxon>
        <taxon>Eubacteriales</taxon>
        <taxon>Eubacteriaceae</taxon>
        <taxon>Gallibacter</taxon>
    </lineage>
</organism>
<keyword evidence="1 10" id="KW-0436">Ligase</keyword>
<dbReference type="NCBIfam" id="NF005932">
    <property type="entry name" value="PRK07956.1"/>
    <property type="match status" value="1"/>
</dbReference>
<feature type="binding site" evidence="10">
    <location>
        <position position="125"/>
    </location>
    <ligand>
        <name>NAD(+)</name>
        <dbReference type="ChEBI" id="CHEBI:57540"/>
    </ligand>
</feature>
<dbReference type="InterPro" id="IPR004150">
    <property type="entry name" value="NAD_DNA_ligase_OB"/>
</dbReference>
<dbReference type="Proteomes" id="UP001516588">
    <property type="component" value="Unassembled WGS sequence"/>
</dbReference>
<comment type="caution">
    <text evidence="12">The sequence shown here is derived from an EMBL/GenBank/DDBJ whole genome shotgun (WGS) entry which is preliminary data.</text>
</comment>
<dbReference type="RefSeq" id="WP_226384500.1">
    <property type="nucleotide sequence ID" value="NZ_JADCKA010000001.1"/>
</dbReference>
<comment type="cofactor">
    <cofactor evidence="10">
        <name>Mg(2+)</name>
        <dbReference type="ChEBI" id="CHEBI:18420"/>
    </cofactor>
    <cofactor evidence="10">
        <name>Mn(2+)</name>
        <dbReference type="ChEBI" id="CHEBI:29035"/>
    </cofactor>
</comment>
<dbReference type="HAMAP" id="MF_01588">
    <property type="entry name" value="DNA_ligase_A"/>
    <property type="match status" value="1"/>
</dbReference>
<feature type="domain" description="BRCT" evidence="11">
    <location>
        <begin position="574"/>
        <end position="657"/>
    </location>
</feature>
<dbReference type="EMBL" id="JADCKA010000001">
    <property type="protein sequence ID" value="MBE5034835.1"/>
    <property type="molecule type" value="Genomic_DNA"/>
</dbReference>
<gene>
    <name evidence="10 12" type="primary">ligA</name>
    <name evidence="12" type="ORF">INF20_00830</name>
</gene>
<keyword evidence="5 10" id="KW-0862">Zinc</keyword>
<evidence type="ECO:0000259" key="11">
    <source>
        <dbReference type="PROSITE" id="PS50172"/>
    </source>
</evidence>
<keyword evidence="2 10" id="KW-0235">DNA replication</keyword>
<keyword evidence="8 10" id="KW-0464">Manganese</keyword>
<dbReference type="Gene3D" id="1.10.287.610">
    <property type="entry name" value="Helix hairpin bin"/>
    <property type="match status" value="1"/>
</dbReference>
<evidence type="ECO:0000256" key="10">
    <source>
        <dbReference type="HAMAP-Rule" id="MF_01588"/>
    </source>
</evidence>
<accession>A0ABR9QVE7</accession>
<dbReference type="SMART" id="SM00532">
    <property type="entry name" value="LIGANc"/>
    <property type="match status" value="1"/>
</dbReference>
<dbReference type="InterPro" id="IPR012340">
    <property type="entry name" value="NA-bd_OB-fold"/>
</dbReference>
<dbReference type="EC" id="6.5.1.2" evidence="10"/>
<comment type="catalytic activity">
    <reaction evidence="9 10">
        <text>NAD(+) + (deoxyribonucleotide)n-3'-hydroxyl + 5'-phospho-(deoxyribonucleotide)m = (deoxyribonucleotide)n+m + AMP + beta-nicotinamide D-nucleotide.</text>
        <dbReference type="EC" id="6.5.1.2"/>
    </reaction>
</comment>
<feature type="binding site" evidence="10">
    <location>
        <position position="394"/>
    </location>
    <ligand>
        <name>Zn(2+)</name>
        <dbReference type="ChEBI" id="CHEBI:29105"/>
    </ligand>
</feature>
<keyword evidence="3 10" id="KW-0479">Metal-binding</keyword>
<dbReference type="Gene3D" id="2.40.50.140">
    <property type="entry name" value="Nucleic acid-binding proteins"/>
    <property type="match status" value="1"/>
</dbReference>
<comment type="caution">
    <text evidence="10">Lacks conserved residue(s) required for the propagation of feature annotation.</text>
</comment>
<evidence type="ECO:0000313" key="13">
    <source>
        <dbReference type="Proteomes" id="UP001516588"/>
    </source>
</evidence>
<dbReference type="Gene3D" id="1.10.150.20">
    <property type="entry name" value="5' to 3' exonuclease, C-terminal subdomain"/>
    <property type="match status" value="2"/>
</dbReference>
<evidence type="ECO:0000256" key="4">
    <source>
        <dbReference type="ARBA" id="ARBA00022763"/>
    </source>
</evidence>
<dbReference type="Pfam" id="PF03120">
    <property type="entry name" value="OB_DNA_ligase"/>
    <property type="match status" value="1"/>
</dbReference>
<protein>
    <recommendedName>
        <fullName evidence="10">DNA ligase</fullName>
        <ecNumber evidence="10">6.5.1.2</ecNumber>
    </recommendedName>
    <alternativeName>
        <fullName evidence="10">Polydeoxyribonucleotide synthase [NAD(+)]</fullName>
    </alternativeName>
</protein>
<comment type="similarity">
    <text evidence="10">Belongs to the NAD-dependent DNA ligase family. LigA subfamily.</text>
</comment>
<evidence type="ECO:0000256" key="5">
    <source>
        <dbReference type="ARBA" id="ARBA00022833"/>
    </source>
</evidence>
<dbReference type="InterPro" id="IPR013840">
    <property type="entry name" value="DNAligase_N"/>
</dbReference>
<sequence length="657" mass="72998">MSDQQKKMRELADRLNKASEAYYKENIEIMSNLEYDALYDELEALEKETGIVLSGSPTQKVGYETSEGLPKEEHPSRMLSLDKTKSIDELAAWLGDREGLLSWKLDGLTIVLTYEGGRLEKAVTRGNGVIGEVVTPNAKVFENLPLSIPFKGRLTVRGEAFIKYSDFERINKTIDDVEAKYKNPRNLCSGSVRQLNNEITAQRNVNFAAFSLTEATKEDGSEMDFENSRENQMKFLKSQGFEIVEYVRLTGRQVPEEVKKFEENINSMDIPSDGLVLIYDDIEYGRSLGTTAKFPRDAIAFKWQDEIRETTLKSIEWSPSRTGLINPVAIFEPVELEGTTVSRASVHNVSILKELKLGTGDTIKVYKANMIIPQIEENITQSGPDPLPDACPVCGHRTQLKAEAGVETLHCVNPECPAKKIKSFALFVSRDAMNMENLSEATLEKFVSAGFVKTPADLFRLDRYKDQIVAMDGFGEKSYENLQESAEKARITTAAKLLYALGIPGIGAANAAVIASAADDDFERARNLTYDELVAIDGVGDVLAGAYIDYFSDETNNEIVDDILSQVNFVKEDKGSDELGGKVFVITGSLNSFESRSQLKELIEKNGGKVTGSVSKNTDYLINNDSQSASAKNKKAKELGIPVITEEEFLQCWKLER</sequence>
<keyword evidence="4 10" id="KW-0227">DNA damage</keyword>
<keyword evidence="10" id="KW-0460">Magnesium</keyword>
<name>A0ABR9QVE7_9FIRM</name>
<dbReference type="SUPFAM" id="SSF47781">
    <property type="entry name" value="RuvA domain 2-like"/>
    <property type="match status" value="1"/>
</dbReference>
<feature type="active site" description="N6-AMP-lysine intermediate" evidence="10">
    <location>
        <position position="104"/>
    </location>
</feature>
<dbReference type="SUPFAM" id="SSF56091">
    <property type="entry name" value="DNA ligase/mRNA capping enzyme, catalytic domain"/>
    <property type="match status" value="1"/>
</dbReference>
<dbReference type="PIRSF" id="PIRSF001604">
    <property type="entry name" value="LigA"/>
    <property type="match status" value="1"/>
</dbReference>
<dbReference type="PROSITE" id="PS50172">
    <property type="entry name" value="BRCT"/>
    <property type="match status" value="1"/>
</dbReference>
<dbReference type="InterPro" id="IPR013839">
    <property type="entry name" value="DNAligase_adenylation"/>
</dbReference>
<dbReference type="Pfam" id="PF00533">
    <property type="entry name" value="BRCT"/>
    <property type="match status" value="1"/>
</dbReference>
<evidence type="ECO:0000256" key="3">
    <source>
        <dbReference type="ARBA" id="ARBA00022723"/>
    </source>
</evidence>
<keyword evidence="6 10" id="KW-0520">NAD</keyword>
<dbReference type="CDD" id="cd17748">
    <property type="entry name" value="BRCT_DNA_ligase_like"/>
    <property type="match status" value="1"/>
</dbReference>
<keyword evidence="13" id="KW-1185">Reference proteome</keyword>
<dbReference type="InterPro" id="IPR010994">
    <property type="entry name" value="RuvA_2-like"/>
</dbReference>
<dbReference type="InterPro" id="IPR001357">
    <property type="entry name" value="BRCT_dom"/>
</dbReference>
<dbReference type="SUPFAM" id="SSF50249">
    <property type="entry name" value="Nucleic acid-binding proteins"/>
    <property type="match status" value="1"/>
</dbReference>